<accession>A0AAN8YTS5</accession>
<feature type="compositionally biased region" description="Basic and acidic residues" evidence="1">
    <location>
        <begin position="194"/>
        <end position="216"/>
    </location>
</feature>
<organism evidence="2 3">
    <name type="scientific">Dillenia turbinata</name>
    <dbReference type="NCBI Taxonomy" id="194707"/>
    <lineage>
        <taxon>Eukaryota</taxon>
        <taxon>Viridiplantae</taxon>
        <taxon>Streptophyta</taxon>
        <taxon>Embryophyta</taxon>
        <taxon>Tracheophyta</taxon>
        <taxon>Spermatophyta</taxon>
        <taxon>Magnoliopsida</taxon>
        <taxon>eudicotyledons</taxon>
        <taxon>Gunneridae</taxon>
        <taxon>Pentapetalae</taxon>
        <taxon>Dilleniales</taxon>
        <taxon>Dilleniaceae</taxon>
        <taxon>Dillenia</taxon>
    </lineage>
</organism>
<name>A0AAN8YTS5_9MAGN</name>
<dbReference type="PANTHER" id="PTHR37698">
    <property type="entry name" value="PHOTOSYNTHETIC NDH SUBUNIT OF SUBCOMPLEX B 1, CHLOROPLASTIC"/>
    <property type="match status" value="1"/>
</dbReference>
<reference evidence="2 3" key="1">
    <citation type="submission" date="2023-12" db="EMBL/GenBank/DDBJ databases">
        <title>A high-quality genome assembly for Dillenia turbinata (Dilleniales).</title>
        <authorList>
            <person name="Chanderbali A."/>
        </authorList>
    </citation>
    <scope>NUCLEOTIDE SEQUENCE [LARGE SCALE GENOMIC DNA]</scope>
    <source>
        <strain evidence="2">LSX21</strain>
        <tissue evidence="2">Leaf</tissue>
    </source>
</reference>
<feature type="compositionally biased region" description="Basic and acidic residues" evidence="1">
    <location>
        <begin position="176"/>
        <end position="187"/>
    </location>
</feature>
<sequence>MVEWLGRPFRSVPRHPVPPLRVSIPKKVKEYVEANNKKAGTEKGKFVVIHGIELDSKASMQGIKPAFVIPHEEVREDVEDIVGDDASSFHLLQLASMINDSAGVIATNTVAIQLANARDKPSIILFSSEEKGKLFVPNAEGKKCVIISSQTGKLVGINVQAIQKVVQTFEKEQEREHKLKGMEKKEEPEIEELAEQKERPEVEGRRPRERRDREERDELNELEEVRDLSHCL</sequence>
<dbReference type="PANTHER" id="PTHR37698:SF1">
    <property type="entry name" value="PHOTOSYNTHETIC NDH SUBUNIT OF SUBCOMPLEX B 1, CHLOROPLASTIC"/>
    <property type="match status" value="1"/>
</dbReference>
<dbReference type="Gene3D" id="3.40.50.2000">
    <property type="entry name" value="Glycogen Phosphorylase B"/>
    <property type="match status" value="1"/>
</dbReference>
<feature type="region of interest" description="Disordered" evidence="1">
    <location>
        <begin position="176"/>
        <end position="232"/>
    </location>
</feature>
<dbReference type="Proteomes" id="UP001370490">
    <property type="component" value="Unassembled WGS sequence"/>
</dbReference>
<evidence type="ECO:0000313" key="3">
    <source>
        <dbReference type="Proteomes" id="UP001370490"/>
    </source>
</evidence>
<dbReference type="AlphaFoldDB" id="A0AAN8YTS5"/>
<dbReference type="GO" id="GO:0009507">
    <property type="term" value="C:chloroplast"/>
    <property type="evidence" value="ECO:0007669"/>
    <property type="project" value="InterPro"/>
</dbReference>
<evidence type="ECO:0000313" key="2">
    <source>
        <dbReference type="EMBL" id="KAK6912315.1"/>
    </source>
</evidence>
<dbReference type="GO" id="GO:0009773">
    <property type="term" value="P:photosynthetic electron transport in photosystem I"/>
    <property type="evidence" value="ECO:0007669"/>
    <property type="project" value="InterPro"/>
</dbReference>
<dbReference type="InterPro" id="IPR044983">
    <property type="entry name" value="PNSB1"/>
</dbReference>
<proteinExistence type="predicted"/>
<dbReference type="EMBL" id="JBAMMX010000028">
    <property type="protein sequence ID" value="KAK6912315.1"/>
    <property type="molecule type" value="Genomic_DNA"/>
</dbReference>
<dbReference type="GO" id="GO:0010598">
    <property type="term" value="C:NAD(P)H dehydrogenase complex (plastoquinone)"/>
    <property type="evidence" value="ECO:0007669"/>
    <property type="project" value="InterPro"/>
</dbReference>
<feature type="compositionally biased region" description="Basic and acidic residues" evidence="1">
    <location>
        <begin position="223"/>
        <end position="232"/>
    </location>
</feature>
<gene>
    <name evidence="2" type="ORF">RJ641_024408</name>
</gene>
<protein>
    <submittedName>
        <fullName evidence="2">Uncharacterized protein</fullName>
    </submittedName>
</protein>
<keyword evidence="3" id="KW-1185">Reference proteome</keyword>
<comment type="caution">
    <text evidence="2">The sequence shown here is derived from an EMBL/GenBank/DDBJ whole genome shotgun (WGS) entry which is preliminary data.</text>
</comment>
<evidence type="ECO:0000256" key="1">
    <source>
        <dbReference type="SAM" id="MobiDB-lite"/>
    </source>
</evidence>
<dbReference type="SUPFAM" id="SSF53756">
    <property type="entry name" value="UDP-Glycosyltransferase/glycogen phosphorylase"/>
    <property type="match status" value="1"/>
</dbReference>